<feature type="domain" description="Methyltransferase type 12" evidence="1">
    <location>
        <begin position="108"/>
        <end position="213"/>
    </location>
</feature>
<dbReference type="Gene3D" id="3.40.50.150">
    <property type="entry name" value="Vaccinia Virus protein VP39"/>
    <property type="match status" value="1"/>
</dbReference>
<gene>
    <name evidence="2" type="ORF">F7R91_36470</name>
</gene>
<dbReference type="AlphaFoldDB" id="A0A6H9UQB3"/>
<comment type="caution">
    <text evidence="2">The sequence shown here is derived from an EMBL/GenBank/DDBJ whole genome shotgun (WGS) entry which is preliminary data.</text>
</comment>
<dbReference type="SUPFAM" id="SSF53335">
    <property type="entry name" value="S-adenosyl-L-methionine-dependent methyltransferases"/>
    <property type="match status" value="1"/>
</dbReference>
<dbReference type="InterPro" id="IPR029063">
    <property type="entry name" value="SAM-dependent_MTases_sf"/>
</dbReference>
<dbReference type="Proteomes" id="UP000442707">
    <property type="component" value="Unassembled WGS sequence"/>
</dbReference>
<proteinExistence type="predicted"/>
<name>A0A6H9UQB3_9ACTN</name>
<evidence type="ECO:0000313" key="2">
    <source>
        <dbReference type="EMBL" id="KAB1140278.1"/>
    </source>
</evidence>
<keyword evidence="2" id="KW-0808">Transferase</keyword>
<dbReference type="EMBL" id="VZRB01000043">
    <property type="protein sequence ID" value="KAB1140278.1"/>
    <property type="molecule type" value="Genomic_DNA"/>
</dbReference>
<reference evidence="2 3" key="1">
    <citation type="submission" date="2019-09" db="EMBL/GenBank/DDBJ databases">
        <title>Screening of Novel Bioactive Compounds from Soil-Associated.</title>
        <authorList>
            <person name="Zhao S."/>
        </authorList>
    </citation>
    <scope>NUCLEOTIDE SEQUENCE [LARGE SCALE GENOMIC DNA]</scope>
    <source>
        <strain evidence="2 3">HIT-DPA4</strain>
    </source>
</reference>
<organism evidence="2 3">
    <name type="scientific">Streptomyces luteolifulvus</name>
    <dbReference type="NCBI Taxonomy" id="2615112"/>
    <lineage>
        <taxon>Bacteria</taxon>
        <taxon>Bacillati</taxon>
        <taxon>Actinomycetota</taxon>
        <taxon>Actinomycetes</taxon>
        <taxon>Kitasatosporales</taxon>
        <taxon>Streptomycetaceae</taxon>
        <taxon>Streptomyces</taxon>
    </lineage>
</organism>
<dbReference type="GO" id="GO:0032259">
    <property type="term" value="P:methylation"/>
    <property type="evidence" value="ECO:0007669"/>
    <property type="project" value="UniProtKB-KW"/>
</dbReference>
<protein>
    <submittedName>
        <fullName evidence="2">Class I SAM-dependent methyltransferase</fullName>
    </submittedName>
</protein>
<keyword evidence="3" id="KW-1185">Reference proteome</keyword>
<dbReference type="CDD" id="cd02440">
    <property type="entry name" value="AdoMet_MTases"/>
    <property type="match status" value="1"/>
</dbReference>
<accession>A0A6H9UQB3</accession>
<dbReference type="Pfam" id="PF08242">
    <property type="entry name" value="Methyltransf_12"/>
    <property type="match status" value="1"/>
</dbReference>
<evidence type="ECO:0000313" key="3">
    <source>
        <dbReference type="Proteomes" id="UP000442707"/>
    </source>
</evidence>
<keyword evidence="2" id="KW-0489">Methyltransferase</keyword>
<dbReference type="InterPro" id="IPR013217">
    <property type="entry name" value="Methyltransf_12"/>
</dbReference>
<evidence type="ECO:0000259" key="1">
    <source>
        <dbReference type="Pfam" id="PF08242"/>
    </source>
</evidence>
<dbReference type="GO" id="GO:0008168">
    <property type="term" value="F:methyltransferase activity"/>
    <property type="evidence" value="ECO:0007669"/>
    <property type="project" value="UniProtKB-KW"/>
</dbReference>
<sequence>MASTVVWRPIWRGRSCGSASRRCSPAFPGCGRLPGRRWAGGTISGCRCSLRCPSPGERNGPARDRRSYGSGGAGAVAWRVSFISTKSGQFRYFDVQLGHPDWSGRRVLDFGGNVGTFLEEAGGRIRPSDYWCVDVSRAAIEAGRRRRPQAHWVYYDRYNPQFNPGGVPGLRLPGLGTRFDYVLAYSVFTHTPDDEAVELVRALRPILTDDGLLAFTFIDPGWTPPGSGQVSNVRWRLDSRSGGAGPGRASVPGHPQAAIDRAVQAPWCAVVDRTLHFDPAAPVPPGERYDVLWSPDHVRSLFPAAEVRPPAVPERQHCCLLGPGD</sequence>